<protein>
    <submittedName>
        <fullName evidence="1">Phage tail protein</fullName>
    </submittedName>
</protein>
<sequence>MAINAQLSNIYVLVRKLDPATGAPLTPKTLEVMDIGCPTTFSPGGNPADQIEITCLSDSSRRYMPGLRTPGQASMTILADPADPTHVRLFRLSATDDAEDKDLTFAVGWSDGAAAPAINAAGDDFDLPSSRTWFVFKGYISDFPFDFAQNSAVSTQMTIQRSGAGQWITKV</sequence>
<dbReference type="RefSeq" id="WP_068388680.1">
    <property type="nucleotide sequence ID" value="NZ_LSZO01000089.1"/>
</dbReference>
<dbReference type="Gene3D" id="4.10.410.40">
    <property type="match status" value="1"/>
</dbReference>
<keyword evidence="2" id="KW-1185">Reference proteome</keyword>
<gene>
    <name evidence="1" type="ORF">AXE65_12340</name>
</gene>
<comment type="caution">
    <text evidence="1">The sequence shown here is derived from an EMBL/GenBank/DDBJ whole genome shotgun (WGS) entry which is preliminary data.</text>
</comment>
<dbReference type="Pfam" id="PF16460">
    <property type="entry name" value="Phage_TTP_11"/>
    <property type="match status" value="1"/>
</dbReference>
<proteinExistence type="predicted"/>
<dbReference type="InterPro" id="IPR032495">
    <property type="entry name" value="Phage_TTP_11"/>
</dbReference>
<organism evidence="1 2">
    <name type="scientific">Ventosimonas gracilis</name>
    <dbReference type="NCBI Taxonomy" id="1680762"/>
    <lineage>
        <taxon>Bacteria</taxon>
        <taxon>Pseudomonadati</taxon>
        <taxon>Pseudomonadota</taxon>
        <taxon>Gammaproteobacteria</taxon>
        <taxon>Pseudomonadales</taxon>
        <taxon>Ventosimonadaceae</taxon>
        <taxon>Ventosimonas</taxon>
    </lineage>
</organism>
<reference evidence="1 2" key="1">
    <citation type="submission" date="2016-02" db="EMBL/GenBank/DDBJ databases">
        <authorList>
            <person name="Wen L."/>
            <person name="He K."/>
            <person name="Yang H."/>
        </authorList>
    </citation>
    <scope>NUCLEOTIDE SEQUENCE [LARGE SCALE GENOMIC DNA]</scope>
    <source>
        <strain evidence="1 2">CV58</strain>
    </source>
</reference>
<evidence type="ECO:0000313" key="1">
    <source>
        <dbReference type="EMBL" id="KXU38708.1"/>
    </source>
</evidence>
<dbReference type="OrthoDB" id="6039265at2"/>
<dbReference type="AlphaFoldDB" id="A0A139SVV2"/>
<evidence type="ECO:0000313" key="2">
    <source>
        <dbReference type="Proteomes" id="UP000072660"/>
    </source>
</evidence>
<dbReference type="EMBL" id="LSZO01000089">
    <property type="protein sequence ID" value="KXU38708.1"/>
    <property type="molecule type" value="Genomic_DNA"/>
</dbReference>
<dbReference type="Proteomes" id="UP000072660">
    <property type="component" value="Unassembled WGS sequence"/>
</dbReference>
<accession>A0A139SVV2</accession>
<name>A0A139SVV2_9GAMM</name>